<evidence type="ECO:0000313" key="4">
    <source>
        <dbReference type="EMBL" id="PVD27096.1"/>
    </source>
</evidence>
<dbReference type="OrthoDB" id="10012075at2759"/>
<feature type="domain" description="Ig-like" evidence="3">
    <location>
        <begin position="211"/>
        <end position="275"/>
    </location>
</feature>
<keyword evidence="2" id="KW-1133">Transmembrane helix</keyword>
<organism evidence="4 5">
    <name type="scientific">Pomacea canaliculata</name>
    <name type="common">Golden apple snail</name>
    <dbReference type="NCBI Taxonomy" id="400727"/>
    <lineage>
        <taxon>Eukaryota</taxon>
        <taxon>Metazoa</taxon>
        <taxon>Spiralia</taxon>
        <taxon>Lophotrochozoa</taxon>
        <taxon>Mollusca</taxon>
        <taxon>Gastropoda</taxon>
        <taxon>Caenogastropoda</taxon>
        <taxon>Architaenioglossa</taxon>
        <taxon>Ampullarioidea</taxon>
        <taxon>Ampullariidae</taxon>
        <taxon>Pomacea</taxon>
    </lineage>
</organism>
<keyword evidence="2" id="KW-0472">Membrane</keyword>
<feature type="domain" description="Ig-like" evidence="3">
    <location>
        <begin position="38"/>
        <end position="108"/>
    </location>
</feature>
<dbReference type="PROSITE" id="PS50835">
    <property type="entry name" value="IG_LIKE"/>
    <property type="match status" value="3"/>
</dbReference>
<dbReference type="InterPro" id="IPR007110">
    <property type="entry name" value="Ig-like_dom"/>
</dbReference>
<name>A0A2T7P114_POMCA</name>
<evidence type="ECO:0000256" key="1">
    <source>
        <dbReference type="SAM" id="MobiDB-lite"/>
    </source>
</evidence>
<reference evidence="4 5" key="1">
    <citation type="submission" date="2018-04" db="EMBL/GenBank/DDBJ databases">
        <title>The genome of golden apple snail Pomacea canaliculata provides insight into stress tolerance and invasive adaptation.</title>
        <authorList>
            <person name="Liu C."/>
            <person name="Liu B."/>
            <person name="Ren Y."/>
            <person name="Zhang Y."/>
            <person name="Wang H."/>
            <person name="Li S."/>
            <person name="Jiang F."/>
            <person name="Yin L."/>
            <person name="Zhang G."/>
            <person name="Qian W."/>
            <person name="Fan W."/>
        </authorList>
    </citation>
    <scope>NUCLEOTIDE SEQUENCE [LARGE SCALE GENOMIC DNA]</scope>
    <source>
        <strain evidence="4">SZHN2017</strain>
        <tissue evidence="4">Muscle</tissue>
    </source>
</reference>
<accession>A0A2T7P114</accession>
<gene>
    <name evidence="4" type="ORF">C0Q70_12247</name>
</gene>
<evidence type="ECO:0000259" key="3">
    <source>
        <dbReference type="PROSITE" id="PS50835"/>
    </source>
</evidence>
<proteinExistence type="predicted"/>
<dbReference type="AlphaFoldDB" id="A0A2T7P114"/>
<dbReference type="EMBL" id="PZQS01000007">
    <property type="protein sequence ID" value="PVD27096.1"/>
    <property type="molecule type" value="Genomic_DNA"/>
</dbReference>
<keyword evidence="2" id="KW-0812">Transmembrane</keyword>
<feature type="domain" description="Ig-like" evidence="3">
    <location>
        <begin position="290"/>
        <end position="370"/>
    </location>
</feature>
<feature type="region of interest" description="Disordered" evidence="1">
    <location>
        <begin position="442"/>
        <end position="462"/>
    </location>
</feature>
<comment type="caution">
    <text evidence="4">The sequence shown here is derived from an EMBL/GenBank/DDBJ whole genome shotgun (WGS) entry which is preliminary data.</text>
</comment>
<sequence length="503" mass="54541">MPMRHAGYPPIESGAESREKEREIARCRIHYRCQVPSPRCTASQRRVVAVGSSIKLQCSVSDANLTIIWRNEQTNEEVQCPPFPASCSATSGVRTGATTINGSSTCEAAFNTRAKDDWRTKGNCIVNNIFSADRCYSCDWLEEKEAEKVKIIPDNYKSLALTNNSDGTVNMTCAFSTPIPTVKGRYTYLAKITPLALDVRVNDPGGGVIDPPSTPTHDCPTYVPEGTNLACTCKTFSLGTPMGTLGWTQASDSPQLQVSNVRRENEGTTYTCKLQLGQAVNYKLRVAYGPAAAYIAATRPTESHTDLLCIPLDVNPTPSFVWRVRGTGSVLGTDQMLSGVEVSNFHDGNVIECTVTNSENNGKAATAFVDLEALRLNPNITLVLSAVHTSDEGNTLGTGIAIGITSMLVVMMVLTVIGVIVLRRRQWILPCTGADNYEALRRQKGGSPDPYTSLGAQNSSIRGRSPYIDDTGPLYENRVTLIEAAKDSPVYANSYNEGNGFRL</sequence>
<feature type="transmembrane region" description="Helical" evidence="2">
    <location>
        <begin position="400"/>
        <end position="422"/>
    </location>
</feature>
<evidence type="ECO:0000313" key="5">
    <source>
        <dbReference type="Proteomes" id="UP000245119"/>
    </source>
</evidence>
<evidence type="ECO:0000256" key="2">
    <source>
        <dbReference type="SAM" id="Phobius"/>
    </source>
</evidence>
<keyword evidence="5" id="KW-1185">Reference proteome</keyword>
<protein>
    <recommendedName>
        <fullName evidence="3">Ig-like domain-containing protein</fullName>
    </recommendedName>
</protein>
<dbReference type="Proteomes" id="UP000245119">
    <property type="component" value="Linkage Group LG7"/>
</dbReference>